<organism evidence="3 4">
    <name type="scientific">Mycena venus</name>
    <dbReference type="NCBI Taxonomy" id="2733690"/>
    <lineage>
        <taxon>Eukaryota</taxon>
        <taxon>Fungi</taxon>
        <taxon>Dikarya</taxon>
        <taxon>Basidiomycota</taxon>
        <taxon>Agaricomycotina</taxon>
        <taxon>Agaricomycetes</taxon>
        <taxon>Agaricomycetidae</taxon>
        <taxon>Agaricales</taxon>
        <taxon>Marasmiineae</taxon>
        <taxon>Mycenaceae</taxon>
        <taxon>Mycena</taxon>
    </lineage>
</organism>
<dbReference type="InterPro" id="IPR036812">
    <property type="entry name" value="NAD(P)_OxRdtase_dom_sf"/>
</dbReference>
<evidence type="ECO:0000313" key="4">
    <source>
        <dbReference type="Proteomes" id="UP000620124"/>
    </source>
</evidence>
<dbReference type="SUPFAM" id="SSF51430">
    <property type="entry name" value="NAD(P)-linked oxidoreductase"/>
    <property type="match status" value="1"/>
</dbReference>
<proteinExistence type="predicted"/>
<comment type="caution">
    <text evidence="3">The sequence shown here is derived from an EMBL/GenBank/DDBJ whole genome shotgun (WGS) entry which is preliminary data.</text>
</comment>
<dbReference type="PANTHER" id="PTHR43364">
    <property type="entry name" value="NADH-SPECIFIC METHYLGLYOXAL REDUCTASE-RELATED"/>
    <property type="match status" value="1"/>
</dbReference>
<evidence type="ECO:0000256" key="1">
    <source>
        <dbReference type="ARBA" id="ARBA00023002"/>
    </source>
</evidence>
<dbReference type="GO" id="GO:0016491">
    <property type="term" value="F:oxidoreductase activity"/>
    <property type="evidence" value="ECO:0007669"/>
    <property type="project" value="UniProtKB-KW"/>
</dbReference>
<name>A0A8H7CRF2_9AGAR</name>
<dbReference type="Pfam" id="PF00248">
    <property type="entry name" value="Aldo_ket_red"/>
    <property type="match status" value="1"/>
</dbReference>
<dbReference type="Gene3D" id="3.20.20.100">
    <property type="entry name" value="NADP-dependent oxidoreductase domain"/>
    <property type="match status" value="1"/>
</dbReference>
<accession>A0A8H7CRF2</accession>
<dbReference type="PANTHER" id="PTHR43364:SF4">
    <property type="entry name" value="NAD(P)-LINKED OXIDOREDUCTASE SUPERFAMILY PROTEIN"/>
    <property type="match status" value="1"/>
</dbReference>
<sequence>MTSTLPAQKTAQNVVLGTMTFGEPGVEGARVDNVQDIEAILDVFLKHGHREIDTARVYGRGSSERMLGKISHKEKGLLIETKIIPFNSFLPDVSAAHTLEGLRKAIMTSLKALNTDKLEIWYLHAPDRSVPYEVTLKAIDELYREGHFKRWGMSHYVAWEVAEIVGICKQHGYVLPSVYQGIYNAIHRDVELELFPALRKFGIAFYEFNPLAGGLLTDRYTSVDNKAEKGSRLDPDGMAGKAYRARYWKPVFFDALSEVRIVMAAHGLTMAEVALRWVSHHSLLRRESGDAILIGGSNLQHIEANLIDLEKGPLPAEVLTALDEAWGAVKAHSSGYHSYPSLRKS</sequence>
<gene>
    <name evidence="3" type="ORF">MVEN_01567700</name>
</gene>
<dbReference type="InterPro" id="IPR050523">
    <property type="entry name" value="AKR_Detox_Biosynth"/>
</dbReference>
<dbReference type="Proteomes" id="UP000620124">
    <property type="component" value="Unassembled WGS sequence"/>
</dbReference>
<reference evidence="3" key="1">
    <citation type="submission" date="2020-05" db="EMBL/GenBank/DDBJ databases">
        <title>Mycena genomes resolve the evolution of fungal bioluminescence.</title>
        <authorList>
            <person name="Tsai I.J."/>
        </authorList>
    </citation>
    <scope>NUCLEOTIDE SEQUENCE</scope>
    <source>
        <strain evidence="3">CCC161011</strain>
    </source>
</reference>
<keyword evidence="1" id="KW-0560">Oxidoreductase</keyword>
<evidence type="ECO:0000313" key="3">
    <source>
        <dbReference type="EMBL" id="KAF7345492.1"/>
    </source>
</evidence>
<dbReference type="InterPro" id="IPR023210">
    <property type="entry name" value="NADP_OxRdtase_dom"/>
</dbReference>
<dbReference type="EMBL" id="JACAZI010000013">
    <property type="protein sequence ID" value="KAF7345492.1"/>
    <property type="molecule type" value="Genomic_DNA"/>
</dbReference>
<dbReference type="AlphaFoldDB" id="A0A8H7CRF2"/>
<keyword evidence="4" id="KW-1185">Reference proteome</keyword>
<dbReference type="OrthoDB" id="2310150at2759"/>
<protein>
    <submittedName>
        <fullName evidence="3">Aflatoxin B1 aldehyde reductase member 3</fullName>
    </submittedName>
</protein>
<evidence type="ECO:0000259" key="2">
    <source>
        <dbReference type="Pfam" id="PF00248"/>
    </source>
</evidence>
<dbReference type="CDD" id="cd19075">
    <property type="entry name" value="AKR_AKR7A1-5"/>
    <property type="match status" value="1"/>
</dbReference>
<feature type="domain" description="NADP-dependent oxidoreductase" evidence="2">
    <location>
        <begin position="14"/>
        <end position="326"/>
    </location>
</feature>